<evidence type="ECO:0000313" key="1">
    <source>
        <dbReference type="EMBL" id="OIQ81936.1"/>
    </source>
</evidence>
<organism evidence="1">
    <name type="scientific">mine drainage metagenome</name>
    <dbReference type="NCBI Taxonomy" id="410659"/>
    <lineage>
        <taxon>unclassified sequences</taxon>
        <taxon>metagenomes</taxon>
        <taxon>ecological metagenomes</taxon>
    </lineage>
</organism>
<dbReference type="AlphaFoldDB" id="A0A1J5QEQ1"/>
<accession>A0A1J5QEQ1</accession>
<gene>
    <name evidence="1" type="ORF">GALL_362870</name>
</gene>
<protein>
    <submittedName>
        <fullName evidence="1">Uncharacterized protein</fullName>
    </submittedName>
</protein>
<name>A0A1J5QEQ1_9ZZZZ</name>
<comment type="caution">
    <text evidence="1">The sequence shown here is derived from an EMBL/GenBank/DDBJ whole genome shotgun (WGS) entry which is preliminary data.</text>
</comment>
<dbReference type="Pfam" id="PF18143">
    <property type="entry name" value="HAD_SAK_2"/>
    <property type="match status" value="1"/>
</dbReference>
<reference evidence="1" key="1">
    <citation type="submission" date="2016-10" db="EMBL/GenBank/DDBJ databases">
        <title>Sequence of Gallionella enrichment culture.</title>
        <authorList>
            <person name="Poehlein A."/>
            <person name="Muehling M."/>
            <person name="Daniel R."/>
        </authorList>
    </citation>
    <scope>NUCLEOTIDE SEQUENCE</scope>
</reference>
<proteinExistence type="predicted"/>
<dbReference type="EMBL" id="MLJW01000863">
    <property type="protein sequence ID" value="OIQ81936.1"/>
    <property type="molecule type" value="Genomic_DNA"/>
</dbReference>
<sequence>MNRPVLYLDFDGVLHPSDVWMIGNQPTLQYPDNPNLTLFCWAPILETILDDIDPARLINIVLSTTWGQKFGLQKASEYLPGSLKSRVIGKTSHSDRPRGVQVAQHAKYHIKSQPWLALDDMAQMWPTEHLDKLVQCDPARGLSCLDTQAKLKDKLAAMIVML</sequence>